<feature type="transmembrane region" description="Helical" evidence="8">
    <location>
        <begin position="120"/>
        <end position="141"/>
    </location>
</feature>
<keyword evidence="3" id="KW-0813">Transport</keyword>
<dbReference type="AlphaFoldDB" id="A0A1H2U826"/>
<feature type="transmembrane region" description="Helical" evidence="8">
    <location>
        <begin position="162"/>
        <end position="180"/>
    </location>
</feature>
<evidence type="ECO:0000256" key="6">
    <source>
        <dbReference type="ARBA" id="ARBA00022989"/>
    </source>
</evidence>
<feature type="transmembrane region" description="Helical" evidence="8">
    <location>
        <begin position="90"/>
        <end position="114"/>
    </location>
</feature>
<evidence type="ECO:0000313" key="10">
    <source>
        <dbReference type="Proteomes" id="UP000199488"/>
    </source>
</evidence>
<evidence type="ECO:0000256" key="5">
    <source>
        <dbReference type="ARBA" id="ARBA00022692"/>
    </source>
</evidence>
<sequence length="301" mass="33040">MDIFNIVWPVIAIFVAGFTAQRFLNIELAPLSTFTIYLLVPFLAFRTFYQEGIDKEIVYYAVFVGALCLLLVLVGYCFSYFWHKDKEKHYGFILSSAFMNNGNFGVPLVLAIFGDQALNIAVMLMVLQQLLMSSVGVYFAAKGSPIEAAKGWSVIWKVLKLPLLYAALLGFIFNITSITLPKEMTGSINSIADAAIPVIMLLLGMQLANISFVHINVSRMISAVLVRLIISPAVAWLLVVLLPVNTLTGNIMIVMAAAPSAANTTLYAVQFQTDPHHVSAVTLITTLSSIFTIPLLLLLLI</sequence>
<dbReference type="OrthoDB" id="148377at2"/>
<dbReference type="GO" id="GO:0055085">
    <property type="term" value="P:transmembrane transport"/>
    <property type="evidence" value="ECO:0007669"/>
    <property type="project" value="InterPro"/>
</dbReference>
<evidence type="ECO:0000313" key="9">
    <source>
        <dbReference type="EMBL" id="SDW52335.1"/>
    </source>
</evidence>
<dbReference type="Proteomes" id="UP000199488">
    <property type="component" value="Unassembled WGS sequence"/>
</dbReference>
<feature type="transmembrane region" description="Helical" evidence="8">
    <location>
        <begin position="281"/>
        <end position="300"/>
    </location>
</feature>
<evidence type="ECO:0008006" key="11">
    <source>
        <dbReference type="Google" id="ProtNLM"/>
    </source>
</evidence>
<feature type="transmembrane region" description="Helical" evidence="8">
    <location>
        <begin position="192"/>
        <end position="212"/>
    </location>
</feature>
<dbReference type="RefSeq" id="WP_091613515.1">
    <property type="nucleotide sequence ID" value="NZ_FNNC01000003.1"/>
</dbReference>
<organism evidence="9 10">
    <name type="scientific">Marinococcus luteus</name>
    <dbReference type="NCBI Taxonomy" id="1122204"/>
    <lineage>
        <taxon>Bacteria</taxon>
        <taxon>Bacillati</taxon>
        <taxon>Bacillota</taxon>
        <taxon>Bacilli</taxon>
        <taxon>Bacillales</taxon>
        <taxon>Bacillaceae</taxon>
        <taxon>Marinococcus</taxon>
    </lineage>
</organism>
<keyword evidence="6 8" id="KW-1133">Transmembrane helix</keyword>
<dbReference type="Gene3D" id="1.20.1530.20">
    <property type="match status" value="2"/>
</dbReference>
<dbReference type="STRING" id="1122204.SAMN05421781_1611"/>
<keyword evidence="5 8" id="KW-0812">Transmembrane</keyword>
<evidence type="ECO:0000256" key="2">
    <source>
        <dbReference type="ARBA" id="ARBA00010145"/>
    </source>
</evidence>
<accession>A0A1H2U826</accession>
<dbReference type="InterPro" id="IPR038770">
    <property type="entry name" value="Na+/solute_symporter_sf"/>
</dbReference>
<evidence type="ECO:0000256" key="3">
    <source>
        <dbReference type="ARBA" id="ARBA00022448"/>
    </source>
</evidence>
<comment type="subcellular location">
    <subcellularLocation>
        <location evidence="1">Cell membrane</location>
        <topology evidence="1">Multi-pass membrane protein</topology>
    </subcellularLocation>
</comment>
<evidence type="ECO:0000256" key="8">
    <source>
        <dbReference type="SAM" id="Phobius"/>
    </source>
</evidence>
<evidence type="ECO:0000256" key="4">
    <source>
        <dbReference type="ARBA" id="ARBA00022475"/>
    </source>
</evidence>
<name>A0A1H2U826_9BACI</name>
<dbReference type="PANTHER" id="PTHR36838">
    <property type="entry name" value="AUXIN EFFLUX CARRIER FAMILY PROTEIN"/>
    <property type="match status" value="1"/>
</dbReference>
<keyword evidence="7 8" id="KW-0472">Membrane</keyword>
<keyword evidence="4" id="KW-1003">Cell membrane</keyword>
<dbReference type="PANTHER" id="PTHR36838:SF1">
    <property type="entry name" value="SLR1864 PROTEIN"/>
    <property type="match status" value="1"/>
</dbReference>
<feature type="transmembrane region" description="Helical" evidence="8">
    <location>
        <begin position="57"/>
        <end position="78"/>
    </location>
</feature>
<feature type="transmembrane region" description="Helical" evidence="8">
    <location>
        <begin position="224"/>
        <end position="244"/>
    </location>
</feature>
<evidence type="ECO:0000256" key="7">
    <source>
        <dbReference type="ARBA" id="ARBA00023136"/>
    </source>
</evidence>
<dbReference type="GO" id="GO:0005886">
    <property type="term" value="C:plasma membrane"/>
    <property type="evidence" value="ECO:0007669"/>
    <property type="project" value="UniProtKB-SubCell"/>
</dbReference>
<keyword evidence="10" id="KW-1185">Reference proteome</keyword>
<dbReference type="InterPro" id="IPR004776">
    <property type="entry name" value="Mem_transp_PIN-like"/>
</dbReference>
<comment type="similarity">
    <text evidence="2">Belongs to the auxin efflux carrier (TC 2.A.69) family.</text>
</comment>
<feature type="transmembrane region" description="Helical" evidence="8">
    <location>
        <begin position="28"/>
        <end position="45"/>
    </location>
</feature>
<proteinExistence type="inferred from homology"/>
<gene>
    <name evidence="9" type="ORF">SAMN05421781_1611</name>
</gene>
<evidence type="ECO:0000256" key="1">
    <source>
        <dbReference type="ARBA" id="ARBA00004651"/>
    </source>
</evidence>
<protein>
    <recommendedName>
        <fullName evidence="11">AEC family transporter</fullName>
    </recommendedName>
</protein>
<dbReference type="Pfam" id="PF03547">
    <property type="entry name" value="Mem_trans"/>
    <property type="match status" value="1"/>
</dbReference>
<feature type="transmembrane region" description="Helical" evidence="8">
    <location>
        <begin position="6"/>
        <end position="23"/>
    </location>
</feature>
<reference evidence="9 10" key="1">
    <citation type="submission" date="2016-10" db="EMBL/GenBank/DDBJ databases">
        <authorList>
            <person name="de Groot N.N."/>
        </authorList>
    </citation>
    <scope>NUCLEOTIDE SEQUENCE [LARGE SCALE GENOMIC DNA]</scope>
    <source>
        <strain evidence="9 10">DSM 23126</strain>
    </source>
</reference>
<dbReference type="EMBL" id="FNNC01000003">
    <property type="protein sequence ID" value="SDW52335.1"/>
    <property type="molecule type" value="Genomic_DNA"/>
</dbReference>